<accession>A0AA37WPI0</accession>
<keyword evidence="2" id="KW-1185">Reference proteome</keyword>
<comment type="caution">
    <text evidence="1">The sequence shown here is derived from an EMBL/GenBank/DDBJ whole genome shotgun (WGS) entry which is preliminary data.</text>
</comment>
<dbReference type="AlphaFoldDB" id="A0AA37WPI0"/>
<dbReference type="RefSeq" id="WP_238199624.1">
    <property type="nucleotide sequence ID" value="NZ_BPQZ01000042.1"/>
</dbReference>
<proteinExistence type="predicted"/>
<sequence>MRAEQRYRPLALVLSHRIEQRTRNCHLLSEKGYNVLEFADAESTEAWLEEETPEVAIVESEPDPRQQGILETLAGRGVRLISAG</sequence>
<dbReference type="Proteomes" id="UP001157440">
    <property type="component" value="Unassembled WGS sequence"/>
</dbReference>
<evidence type="ECO:0000313" key="2">
    <source>
        <dbReference type="Proteomes" id="UP001157440"/>
    </source>
</evidence>
<gene>
    <name evidence="1" type="ORF">GCM10007890_02260</name>
</gene>
<dbReference type="EMBL" id="BSPL01000004">
    <property type="protein sequence ID" value="GLS68214.1"/>
    <property type="molecule type" value="Genomic_DNA"/>
</dbReference>
<organism evidence="1 2">
    <name type="scientific">Methylobacterium tardum</name>
    <dbReference type="NCBI Taxonomy" id="374432"/>
    <lineage>
        <taxon>Bacteria</taxon>
        <taxon>Pseudomonadati</taxon>
        <taxon>Pseudomonadota</taxon>
        <taxon>Alphaproteobacteria</taxon>
        <taxon>Hyphomicrobiales</taxon>
        <taxon>Methylobacteriaceae</taxon>
        <taxon>Methylobacterium</taxon>
    </lineage>
</organism>
<evidence type="ECO:0000313" key="1">
    <source>
        <dbReference type="EMBL" id="GLS68214.1"/>
    </source>
</evidence>
<reference evidence="2" key="1">
    <citation type="journal article" date="2019" name="Int. J. Syst. Evol. Microbiol.">
        <title>The Global Catalogue of Microorganisms (GCM) 10K type strain sequencing project: providing services to taxonomists for standard genome sequencing and annotation.</title>
        <authorList>
            <consortium name="The Broad Institute Genomics Platform"/>
            <consortium name="The Broad Institute Genome Sequencing Center for Infectious Disease"/>
            <person name="Wu L."/>
            <person name="Ma J."/>
        </authorList>
    </citation>
    <scope>NUCLEOTIDE SEQUENCE [LARGE SCALE GENOMIC DNA]</scope>
    <source>
        <strain evidence="2">NBRC 103632</strain>
    </source>
</reference>
<protein>
    <submittedName>
        <fullName evidence="1">Uncharacterized protein</fullName>
    </submittedName>
</protein>
<name>A0AA37WPI0_9HYPH</name>